<evidence type="ECO:0000256" key="1">
    <source>
        <dbReference type="PROSITE-ProRule" id="PRU00290"/>
    </source>
</evidence>
<comment type="caution">
    <text evidence="4">The sequence shown here is derived from an EMBL/GenBank/DDBJ whole genome shotgun (WGS) entry which is preliminary data.</text>
</comment>
<dbReference type="PANTHER" id="PTHR45701">
    <property type="entry name" value="SYNAPTOBREVIN FAMILY MEMBER"/>
    <property type="match status" value="1"/>
</dbReference>
<keyword evidence="2" id="KW-1133">Transmembrane helix</keyword>
<name>A0AAD7XPQ6_9STRA</name>
<dbReference type="Proteomes" id="UP001230188">
    <property type="component" value="Unassembled WGS sequence"/>
</dbReference>
<evidence type="ECO:0000313" key="5">
    <source>
        <dbReference type="Proteomes" id="UP001230188"/>
    </source>
</evidence>
<accession>A0AAD7XPQ6</accession>
<dbReference type="CDD" id="cd15843">
    <property type="entry name" value="R-SNARE"/>
    <property type="match status" value="1"/>
</dbReference>
<sequence length="238" mass="26504">MAEPLVKGGHNVSFAGVARGDRVVAAWCSYGASVDLSGVRKVLSVDQMPRVEEGKHYNFSSGAQTWHLMGDDRELIFVVITAYSYPLRHASALLQELRGAVSTKTFERLAESPRLAEGSLNPELRPTLMRLCERFDDLKTVDQLHATLGKVESVKVVMQESIELALANCVALESIDQKADELQSQAGMFKTRAKKLRTQMWWKKCKMQLLLTAVIIAVLAVIIIPTAIYFNQANKKKK</sequence>
<gene>
    <name evidence="4" type="ORF">CTAYLR_008967</name>
</gene>
<dbReference type="GO" id="GO:0016192">
    <property type="term" value="P:vesicle-mediated transport"/>
    <property type="evidence" value="ECO:0007669"/>
    <property type="project" value="InterPro"/>
</dbReference>
<keyword evidence="5" id="KW-1185">Reference proteome</keyword>
<protein>
    <recommendedName>
        <fullName evidence="3">V-SNARE coiled-coil homology domain-containing protein</fullName>
    </recommendedName>
</protein>
<keyword evidence="2" id="KW-0812">Transmembrane</keyword>
<dbReference type="InterPro" id="IPR042855">
    <property type="entry name" value="V_SNARE_CC"/>
</dbReference>
<reference evidence="4" key="1">
    <citation type="submission" date="2023-01" db="EMBL/GenBank/DDBJ databases">
        <title>Metagenome sequencing of chrysophaentin producing Chrysophaeum taylorii.</title>
        <authorList>
            <person name="Davison J."/>
            <person name="Bewley C."/>
        </authorList>
    </citation>
    <scope>NUCLEOTIDE SEQUENCE</scope>
    <source>
        <strain evidence="4">NIES-1699</strain>
    </source>
</reference>
<dbReference type="SUPFAM" id="SSF64356">
    <property type="entry name" value="SNARE-like"/>
    <property type="match status" value="1"/>
</dbReference>
<dbReference type="SUPFAM" id="SSF58038">
    <property type="entry name" value="SNARE fusion complex"/>
    <property type="match status" value="1"/>
</dbReference>
<dbReference type="InterPro" id="IPR001388">
    <property type="entry name" value="Synaptobrevin-like"/>
</dbReference>
<dbReference type="Gene3D" id="1.20.5.110">
    <property type="match status" value="1"/>
</dbReference>
<dbReference type="Gene3D" id="3.30.450.50">
    <property type="entry name" value="Longin domain"/>
    <property type="match status" value="1"/>
</dbReference>
<dbReference type="InterPro" id="IPR016444">
    <property type="entry name" value="Synaptobrevin/VAMP"/>
</dbReference>
<feature type="transmembrane region" description="Helical" evidence="2">
    <location>
        <begin position="209"/>
        <end position="230"/>
    </location>
</feature>
<evidence type="ECO:0000259" key="3">
    <source>
        <dbReference type="PROSITE" id="PS50892"/>
    </source>
</evidence>
<dbReference type="Pfam" id="PF00957">
    <property type="entry name" value="Synaptobrevin"/>
    <property type="match status" value="1"/>
</dbReference>
<evidence type="ECO:0000313" key="4">
    <source>
        <dbReference type="EMBL" id="KAJ8608974.1"/>
    </source>
</evidence>
<feature type="domain" description="V-SNARE coiled-coil homology" evidence="3">
    <location>
        <begin position="143"/>
        <end position="203"/>
    </location>
</feature>
<organism evidence="4 5">
    <name type="scientific">Chrysophaeum taylorii</name>
    <dbReference type="NCBI Taxonomy" id="2483200"/>
    <lineage>
        <taxon>Eukaryota</taxon>
        <taxon>Sar</taxon>
        <taxon>Stramenopiles</taxon>
        <taxon>Ochrophyta</taxon>
        <taxon>Pelagophyceae</taxon>
        <taxon>Pelagomonadales</taxon>
        <taxon>Pelagomonadaceae</taxon>
        <taxon>Chrysophaeum</taxon>
    </lineage>
</organism>
<dbReference type="PROSITE" id="PS50892">
    <property type="entry name" value="V_SNARE"/>
    <property type="match status" value="1"/>
</dbReference>
<proteinExistence type="predicted"/>
<dbReference type="AlphaFoldDB" id="A0AAD7XPQ6"/>
<dbReference type="InterPro" id="IPR011012">
    <property type="entry name" value="Longin-like_dom_sf"/>
</dbReference>
<dbReference type="GO" id="GO:0016020">
    <property type="term" value="C:membrane"/>
    <property type="evidence" value="ECO:0007669"/>
    <property type="project" value="InterPro"/>
</dbReference>
<evidence type="ECO:0000256" key="2">
    <source>
        <dbReference type="SAM" id="Phobius"/>
    </source>
</evidence>
<keyword evidence="1" id="KW-0175">Coiled coil</keyword>
<dbReference type="PRINTS" id="PR00219">
    <property type="entry name" value="SYNAPTOBREVN"/>
</dbReference>
<keyword evidence="2" id="KW-0472">Membrane</keyword>
<dbReference type="EMBL" id="JAQMWT010000156">
    <property type="protein sequence ID" value="KAJ8608974.1"/>
    <property type="molecule type" value="Genomic_DNA"/>
</dbReference>